<accession>A0A1J6IB03</accession>
<proteinExistence type="predicted"/>
<name>A0A1J6IB03_9HYPH</name>
<evidence type="ECO:0000313" key="1">
    <source>
        <dbReference type="EMBL" id="OIS92216.1"/>
    </source>
</evidence>
<comment type="caution">
    <text evidence="1">The sequence shown here is derived from an EMBL/GenBank/DDBJ whole genome shotgun (WGS) entry which is preliminary data.</text>
</comment>
<evidence type="ECO:0000313" key="2">
    <source>
        <dbReference type="Proteomes" id="UP000182985"/>
    </source>
</evidence>
<dbReference type="Proteomes" id="UP000182985">
    <property type="component" value="Unassembled WGS sequence"/>
</dbReference>
<dbReference type="RefSeq" id="WP_071632776.1">
    <property type="nucleotide sequence ID" value="NZ_MOEC01000018.1"/>
</dbReference>
<sequence>MTRTVLYQALSPDEQTRIVFFQRSDGAISYTGERFWIDDVPEYNYHAEYWAAFTDSGSIFDSLETAIRELRVEYPWLASAKAEDD</sequence>
<protein>
    <submittedName>
        <fullName evidence="1">Uncharacterized protein</fullName>
    </submittedName>
</protein>
<dbReference type="EMBL" id="MOEC01000018">
    <property type="protein sequence ID" value="OIS92216.1"/>
    <property type="molecule type" value="Genomic_DNA"/>
</dbReference>
<reference evidence="1 2" key="1">
    <citation type="submission" date="2016-10" db="EMBL/GenBank/DDBJ databases">
        <title>The Draft Genome Sequence of the Potato Rhizosphere Bacteria Ochrobactrum sp. IPA7.2.</title>
        <authorList>
            <person name="Gogoleva N.E."/>
            <person name="Khlopko Y.A."/>
            <person name="Burygin G.L."/>
            <person name="Plotnikov A.O."/>
        </authorList>
    </citation>
    <scope>NUCLEOTIDE SEQUENCE [LARGE SCALE GENOMIC DNA]</scope>
    <source>
        <strain evidence="1 2">IPA7.2</strain>
    </source>
</reference>
<dbReference type="AlphaFoldDB" id="A0A1J6IB03"/>
<gene>
    <name evidence="1" type="ORF">BLA27_17070</name>
</gene>
<dbReference type="OrthoDB" id="5195437at2"/>
<keyword evidence="2" id="KW-1185">Reference proteome</keyword>
<organism evidence="1 2">
    <name type="scientific">Brucella cytisi</name>
    <dbReference type="NCBI Taxonomy" id="407152"/>
    <lineage>
        <taxon>Bacteria</taxon>
        <taxon>Pseudomonadati</taxon>
        <taxon>Pseudomonadota</taxon>
        <taxon>Alphaproteobacteria</taxon>
        <taxon>Hyphomicrobiales</taxon>
        <taxon>Brucellaceae</taxon>
        <taxon>Brucella/Ochrobactrum group</taxon>
        <taxon>Brucella</taxon>
    </lineage>
</organism>